<name>A0A3M7RVL2_BRAPC</name>
<dbReference type="EMBL" id="REGN01002531">
    <property type="protein sequence ID" value="RNA27532.1"/>
    <property type="molecule type" value="Genomic_DNA"/>
</dbReference>
<sequence length="103" mass="12172">MSLLNRLFNSYLALDRVNGIFFHVQTFIFKKKNVIWSTKAKAFVDFFISRECHFNLSSADFFKLFKNKFLIFTKSSDNSIRIKFQTIDPISRARMNLISGFKN</sequence>
<accession>A0A3M7RVL2</accession>
<evidence type="ECO:0000313" key="2">
    <source>
        <dbReference type="Proteomes" id="UP000276133"/>
    </source>
</evidence>
<evidence type="ECO:0000313" key="1">
    <source>
        <dbReference type="EMBL" id="RNA27532.1"/>
    </source>
</evidence>
<organism evidence="1 2">
    <name type="scientific">Brachionus plicatilis</name>
    <name type="common">Marine rotifer</name>
    <name type="synonym">Brachionus muelleri</name>
    <dbReference type="NCBI Taxonomy" id="10195"/>
    <lineage>
        <taxon>Eukaryota</taxon>
        <taxon>Metazoa</taxon>
        <taxon>Spiralia</taxon>
        <taxon>Gnathifera</taxon>
        <taxon>Rotifera</taxon>
        <taxon>Eurotatoria</taxon>
        <taxon>Monogononta</taxon>
        <taxon>Pseudotrocha</taxon>
        <taxon>Ploima</taxon>
        <taxon>Brachionidae</taxon>
        <taxon>Brachionus</taxon>
    </lineage>
</organism>
<dbReference type="Proteomes" id="UP000276133">
    <property type="component" value="Unassembled WGS sequence"/>
</dbReference>
<gene>
    <name evidence="1" type="ORF">BpHYR1_046665</name>
</gene>
<protein>
    <submittedName>
        <fullName evidence="1">Uncharacterized protein</fullName>
    </submittedName>
</protein>
<keyword evidence="2" id="KW-1185">Reference proteome</keyword>
<comment type="caution">
    <text evidence="1">The sequence shown here is derived from an EMBL/GenBank/DDBJ whole genome shotgun (WGS) entry which is preliminary data.</text>
</comment>
<proteinExistence type="predicted"/>
<reference evidence="1 2" key="1">
    <citation type="journal article" date="2018" name="Sci. Rep.">
        <title>Genomic signatures of local adaptation to the degree of environmental predictability in rotifers.</title>
        <authorList>
            <person name="Franch-Gras L."/>
            <person name="Hahn C."/>
            <person name="Garcia-Roger E.M."/>
            <person name="Carmona M.J."/>
            <person name="Serra M."/>
            <person name="Gomez A."/>
        </authorList>
    </citation>
    <scope>NUCLEOTIDE SEQUENCE [LARGE SCALE GENOMIC DNA]</scope>
    <source>
        <strain evidence="1">HYR1</strain>
    </source>
</reference>
<dbReference type="AlphaFoldDB" id="A0A3M7RVL2"/>